<feature type="domain" description="Isopropylmalate dehydrogenase-like" evidence="3">
    <location>
        <begin position="1"/>
        <end position="122"/>
    </location>
</feature>
<dbReference type="STRING" id="6689.A0A423T4K3"/>
<reference evidence="4 5" key="2">
    <citation type="submission" date="2019-01" db="EMBL/GenBank/DDBJ databases">
        <title>The decoding of complex shrimp genome reveals the adaptation for benthos swimmer, frequently molting mechanism and breeding impact on genome.</title>
        <authorList>
            <person name="Sun Y."/>
            <person name="Gao Y."/>
            <person name="Yu Y."/>
        </authorList>
    </citation>
    <scope>NUCLEOTIDE SEQUENCE [LARGE SCALE GENOMIC DNA]</scope>
    <source>
        <tissue evidence="4">Muscle</tissue>
    </source>
</reference>
<dbReference type="AlphaFoldDB" id="A0A423T4K3"/>
<evidence type="ECO:0000256" key="2">
    <source>
        <dbReference type="ARBA" id="ARBA00022532"/>
    </source>
</evidence>
<dbReference type="GO" id="GO:0006102">
    <property type="term" value="P:isocitrate metabolic process"/>
    <property type="evidence" value="ECO:0007669"/>
    <property type="project" value="TreeGrafter"/>
</dbReference>
<sequence length="135" mass="14461">MQLVARPHQFDVMVMPNLYGTVISNVICGLVGGPGLLSGRNYGDHFAVFEPGTRNTGTAVAGRNIANPVAMLNASCDLLEHLNLNNHATMIRDAINKTLCIDKIHTSDLGGQATSLDVVQNIIQTIQTSTSSSKW</sequence>
<name>A0A423T4K3_PENVA</name>
<proteinExistence type="inferred from homology"/>
<dbReference type="GO" id="GO:0006099">
    <property type="term" value="P:tricarboxylic acid cycle"/>
    <property type="evidence" value="ECO:0007669"/>
    <property type="project" value="UniProtKB-KW"/>
</dbReference>
<accession>A0A423T4K3</accession>
<organism evidence="4 5">
    <name type="scientific">Penaeus vannamei</name>
    <name type="common">Whiteleg shrimp</name>
    <name type="synonym">Litopenaeus vannamei</name>
    <dbReference type="NCBI Taxonomy" id="6689"/>
    <lineage>
        <taxon>Eukaryota</taxon>
        <taxon>Metazoa</taxon>
        <taxon>Ecdysozoa</taxon>
        <taxon>Arthropoda</taxon>
        <taxon>Crustacea</taxon>
        <taxon>Multicrustacea</taxon>
        <taxon>Malacostraca</taxon>
        <taxon>Eumalacostraca</taxon>
        <taxon>Eucarida</taxon>
        <taxon>Decapoda</taxon>
        <taxon>Dendrobranchiata</taxon>
        <taxon>Penaeoidea</taxon>
        <taxon>Penaeidae</taxon>
        <taxon>Penaeus</taxon>
    </lineage>
</organism>
<comment type="similarity">
    <text evidence="1">Belongs to the isocitrate and isopropylmalate dehydrogenases family.</text>
</comment>
<dbReference type="PANTHER" id="PTHR11835">
    <property type="entry name" value="DECARBOXYLATING DEHYDROGENASES-ISOCITRATE, ISOPROPYLMALATE, TARTRATE"/>
    <property type="match status" value="1"/>
</dbReference>
<dbReference type="OrthoDB" id="10261637at2759"/>
<gene>
    <name evidence="4" type="ORF">C7M84_010381</name>
</gene>
<evidence type="ECO:0000313" key="5">
    <source>
        <dbReference type="Proteomes" id="UP000283509"/>
    </source>
</evidence>
<protein>
    <submittedName>
        <fullName evidence="4">Isocitrate dehydrogenase</fullName>
    </submittedName>
</protein>
<dbReference type="SUPFAM" id="SSF53659">
    <property type="entry name" value="Isocitrate/Isopropylmalate dehydrogenase-like"/>
    <property type="match status" value="1"/>
</dbReference>
<dbReference type="GO" id="GO:0005739">
    <property type="term" value="C:mitochondrion"/>
    <property type="evidence" value="ECO:0007669"/>
    <property type="project" value="TreeGrafter"/>
</dbReference>
<keyword evidence="2" id="KW-0816">Tricarboxylic acid cycle</keyword>
<dbReference type="EMBL" id="QCYY01002314">
    <property type="protein sequence ID" value="ROT71305.1"/>
    <property type="molecule type" value="Genomic_DNA"/>
</dbReference>
<evidence type="ECO:0000259" key="3">
    <source>
        <dbReference type="SMART" id="SM01329"/>
    </source>
</evidence>
<keyword evidence="5" id="KW-1185">Reference proteome</keyword>
<reference evidence="4 5" key="1">
    <citation type="submission" date="2018-04" db="EMBL/GenBank/DDBJ databases">
        <authorList>
            <person name="Zhang X."/>
            <person name="Yuan J."/>
            <person name="Li F."/>
            <person name="Xiang J."/>
        </authorList>
    </citation>
    <scope>NUCLEOTIDE SEQUENCE [LARGE SCALE GENOMIC DNA]</scope>
    <source>
        <tissue evidence="4">Muscle</tissue>
    </source>
</reference>
<evidence type="ECO:0000256" key="1">
    <source>
        <dbReference type="ARBA" id="ARBA00007769"/>
    </source>
</evidence>
<evidence type="ECO:0000313" key="4">
    <source>
        <dbReference type="EMBL" id="ROT71305.1"/>
    </source>
</evidence>
<dbReference type="InterPro" id="IPR024084">
    <property type="entry name" value="IsoPropMal-DH-like_dom"/>
</dbReference>
<comment type="caution">
    <text evidence="4">The sequence shown here is derived from an EMBL/GenBank/DDBJ whole genome shotgun (WGS) entry which is preliminary data.</text>
</comment>
<dbReference type="Pfam" id="PF00180">
    <property type="entry name" value="Iso_dh"/>
    <property type="match status" value="1"/>
</dbReference>
<dbReference type="PANTHER" id="PTHR11835:SF60">
    <property type="entry name" value="ISOCITRATE DEHYDROGENASE [NAD] SUBUNIT, MITOCHONDRIAL"/>
    <property type="match status" value="1"/>
</dbReference>
<dbReference type="Gene3D" id="3.40.718.10">
    <property type="entry name" value="Isopropylmalate Dehydrogenase"/>
    <property type="match status" value="1"/>
</dbReference>
<dbReference type="SMART" id="SM01329">
    <property type="entry name" value="Iso_dh"/>
    <property type="match status" value="1"/>
</dbReference>
<dbReference type="Proteomes" id="UP000283509">
    <property type="component" value="Unassembled WGS sequence"/>
</dbReference>